<name>A0ABT6WW92_9ACTN</name>
<comment type="caution">
    <text evidence="1">The sequence shown here is derived from an EMBL/GenBank/DDBJ whole genome shotgun (WGS) entry which is preliminary data.</text>
</comment>
<dbReference type="Proteomes" id="UP001241758">
    <property type="component" value="Unassembled WGS sequence"/>
</dbReference>
<dbReference type="RefSeq" id="WP_282765242.1">
    <property type="nucleotide sequence ID" value="NZ_JASCTH010000029.1"/>
</dbReference>
<proteinExistence type="predicted"/>
<dbReference type="EMBL" id="JASCTH010000029">
    <property type="protein sequence ID" value="MDI6103990.1"/>
    <property type="molecule type" value="Genomic_DNA"/>
</dbReference>
<reference evidence="1 2" key="1">
    <citation type="submission" date="2023-05" db="EMBL/GenBank/DDBJ databases">
        <title>Actinoplanes sp. NEAU-A12 genome sequencing.</title>
        <authorList>
            <person name="Wang Z.-S."/>
        </authorList>
    </citation>
    <scope>NUCLEOTIDE SEQUENCE [LARGE SCALE GENOMIC DNA]</scope>
    <source>
        <strain evidence="1 2">NEAU-A12</strain>
    </source>
</reference>
<keyword evidence="2" id="KW-1185">Reference proteome</keyword>
<protein>
    <submittedName>
        <fullName evidence="1">Uncharacterized protein</fullName>
    </submittedName>
</protein>
<organism evidence="1 2">
    <name type="scientific">Actinoplanes sandaracinus</name>
    <dbReference type="NCBI Taxonomy" id="3045177"/>
    <lineage>
        <taxon>Bacteria</taxon>
        <taxon>Bacillati</taxon>
        <taxon>Actinomycetota</taxon>
        <taxon>Actinomycetes</taxon>
        <taxon>Micromonosporales</taxon>
        <taxon>Micromonosporaceae</taxon>
        <taxon>Actinoplanes</taxon>
    </lineage>
</organism>
<accession>A0ABT6WW92</accession>
<sequence length="57" mass="5562">MAAAVDGVGAGDRAEALARLSAVLSGAPTAGDTTLLGRGFFGTAIIMIINPGTDSSR</sequence>
<gene>
    <name evidence="1" type="ORF">QLQ12_35910</name>
</gene>
<evidence type="ECO:0000313" key="2">
    <source>
        <dbReference type="Proteomes" id="UP001241758"/>
    </source>
</evidence>
<evidence type="ECO:0000313" key="1">
    <source>
        <dbReference type="EMBL" id="MDI6103990.1"/>
    </source>
</evidence>